<dbReference type="AlphaFoldDB" id="A0A0C1VB61"/>
<reference evidence="2" key="1">
    <citation type="submission" date="2014-11" db="EMBL/GenBank/DDBJ databases">
        <authorList>
            <person name="Malar M.C."/>
            <person name="Sen D."/>
            <person name="Tripathy S."/>
        </authorList>
    </citation>
    <scope>NUCLEOTIDE SEQUENCE</scope>
    <source>
        <strain evidence="2">BDU141951</strain>
    </source>
</reference>
<feature type="domain" description="Inosine/uridine-preferring nucleoside hydrolase" evidence="1">
    <location>
        <begin position="6"/>
        <end position="298"/>
    </location>
</feature>
<dbReference type="GO" id="GO:0005829">
    <property type="term" value="C:cytosol"/>
    <property type="evidence" value="ECO:0007669"/>
    <property type="project" value="TreeGrafter"/>
</dbReference>
<name>A0A0C1VB61_9CYAN</name>
<accession>A0A0C1VB61</accession>
<dbReference type="Pfam" id="PF01156">
    <property type="entry name" value="IU_nuc_hydro"/>
    <property type="match status" value="1"/>
</dbReference>
<dbReference type="EMBL" id="JTHE02000003">
    <property type="protein sequence ID" value="NEV70100.1"/>
    <property type="molecule type" value="Genomic_DNA"/>
</dbReference>
<dbReference type="InterPro" id="IPR023186">
    <property type="entry name" value="IUNH"/>
</dbReference>
<gene>
    <name evidence="2" type="ORF">QQ91_023695</name>
</gene>
<dbReference type="SUPFAM" id="SSF53590">
    <property type="entry name" value="Nucleoside hydrolase"/>
    <property type="match status" value="1"/>
</dbReference>
<dbReference type="InterPro" id="IPR001910">
    <property type="entry name" value="Inosine/uridine_hydrolase_dom"/>
</dbReference>
<dbReference type="Gene3D" id="3.90.245.10">
    <property type="entry name" value="Ribonucleoside hydrolase-like"/>
    <property type="match status" value="1"/>
</dbReference>
<reference evidence="2" key="3">
    <citation type="submission" date="2020-02" db="EMBL/GenBank/DDBJ databases">
        <authorList>
            <person name="Sarangi A.N."/>
            <person name="Ghosh S."/>
            <person name="Mukherjee M."/>
            <person name="Tripathy S."/>
        </authorList>
    </citation>
    <scope>NUCLEOTIDE SEQUENCE</scope>
    <source>
        <strain evidence="2">BDU141951</strain>
    </source>
</reference>
<dbReference type="PROSITE" id="PS01247">
    <property type="entry name" value="IUNH"/>
    <property type="match status" value="1"/>
</dbReference>
<dbReference type="GO" id="GO:0008477">
    <property type="term" value="F:purine nucleosidase activity"/>
    <property type="evidence" value="ECO:0007669"/>
    <property type="project" value="TreeGrafter"/>
</dbReference>
<reference evidence="2" key="2">
    <citation type="journal article" date="2015" name="Genome Announc.">
        <title>Draft Genome Sequence of Filamentous Marine Cyanobacterium Lyngbya confervoides Strain BDU141951.</title>
        <authorList>
            <person name="Chandrababunaidu M.M."/>
            <person name="Sen D."/>
            <person name="Tripathy S."/>
        </authorList>
    </citation>
    <scope>NUCLEOTIDE SEQUENCE</scope>
    <source>
        <strain evidence="2">BDU141951</strain>
    </source>
</reference>
<dbReference type="CDD" id="cd02651">
    <property type="entry name" value="nuc_hydro_IU_UC_XIUA"/>
    <property type="match status" value="1"/>
</dbReference>
<keyword evidence="2" id="KW-0378">Hydrolase</keyword>
<proteinExistence type="predicted"/>
<evidence type="ECO:0000313" key="2">
    <source>
        <dbReference type="EMBL" id="NEV70100.1"/>
    </source>
</evidence>
<dbReference type="InterPro" id="IPR015910">
    <property type="entry name" value="I/U_nuclsd_hydro_CS"/>
</dbReference>
<dbReference type="GO" id="GO:0045437">
    <property type="term" value="F:uridine nucleosidase activity"/>
    <property type="evidence" value="ECO:0007669"/>
    <property type="project" value="UniProtKB-ARBA"/>
</dbReference>
<organism evidence="2">
    <name type="scientific">Lyngbya confervoides BDU141951</name>
    <dbReference type="NCBI Taxonomy" id="1574623"/>
    <lineage>
        <taxon>Bacteria</taxon>
        <taxon>Bacillati</taxon>
        <taxon>Cyanobacteriota</taxon>
        <taxon>Cyanophyceae</taxon>
        <taxon>Oscillatoriophycideae</taxon>
        <taxon>Oscillatoriales</taxon>
        <taxon>Microcoleaceae</taxon>
        <taxon>Lyngbya</taxon>
    </lineage>
</organism>
<sequence length="313" mass="33493">MAVKPIIIDCDPGVDDAIALMLALRSPELDVQGITVVAGNVPLALTQRNARQICELLNRRDVPIYAGCPRPLVRSLITAEDIHGKTGLEGATLPDPTLPLQTTHAVNYLIDTLSTTPAPLTIATLGPLTNLAVALIQKPEIAEGIERIVMMGGGITHGNITPVAEFNIYVDPHAAQVVFDSGIPITFISLDITHQVLTTPARLAAIQTLGNPVSEVAAAILGHYGKVDEQRLGTVGAPLHDPCVIAYLLRPDLFTTYRGYVQVELSSPLTLGQTVVSRDAREAPWVDIVDTVEAEGIYELLTKRLENSDSLSV</sequence>
<protein>
    <submittedName>
        <fullName evidence="2">Nucleoside hydrolase</fullName>
    </submittedName>
</protein>
<dbReference type="PANTHER" id="PTHR12304">
    <property type="entry name" value="INOSINE-URIDINE PREFERRING NUCLEOSIDE HYDROLASE"/>
    <property type="match status" value="1"/>
</dbReference>
<evidence type="ECO:0000259" key="1">
    <source>
        <dbReference type="Pfam" id="PF01156"/>
    </source>
</evidence>
<dbReference type="PANTHER" id="PTHR12304:SF4">
    <property type="entry name" value="URIDINE NUCLEOSIDASE"/>
    <property type="match status" value="1"/>
</dbReference>
<dbReference type="GO" id="GO:0006152">
    <property type="term" value="P:purine nucleoside catabolic process"/>
    <property type="evidence" value="ECO:0007669"/>
    <property type="project" value="TreeGrafter"/>
</dbReference>
<dbReference type="InterPro" id="IPR036452">
    <property type="entry name" value="Ribo_hydro-like"/>
</dbReference>
<comment type="caution">
    <text evidence="2">The sequence shown here is derived from an EMBL/GenBank/DDBJ whole genome shotgun (WGS) entry which is preliminary data.</text>
</comment>